<reference evidence="2 3" key="1">
    <citation type="journal article" date="2023" name="Int. J. Syst. Evol. Microbiol.">
        <title>The observation of taxonomic boundaries for the 16SrII and 16SrXXV phytoplasmas using genome-based delimitation.</title>
        <authorList>
            <person name="Rodrigues Jardim B."/>
            <person name="Tran-Nguyen L.T.T."/>
            <person name="Gambley C."/>
            <person name="Al-Sadi A.M."/>
            <person name="Al-Subhi A.M."/>
            <person name="Foissac X."/>
            <person name="Salar P."/>
            <person name="Cai H."/>
            <person name="Yang J.Y."/>
            <person name="Davis R."/>
            <person name="Jones L."/>
            <person name="Rodoni B."/>
            <person name="Constable F.E."/>
        </authorList>
    </citation>
    <scope>NUCLEOTIDE SEQUENCE [LARGE SCALE GENOMIC DNA]</scope>
    <source>
        <strain evidence="2">BAWM-322</strain>
    </source>
</reference>
<dbReference type="SUPFAM" id="SSF52540">
    <property type="entry name" value="P-loop containing nucleoside triphosphate hydrolases"/>
    <property type="match status" value="1"/>
</dbReference>
<gene>
    <name evidence="2" type="ORF">OC725_02375</name>
</gene>
<dbReference type="Gene3D" id="3.40.50.300">
    <property type="entry name" value="P-loop containing nucleotide triphosphate hydrolases"/>
    <property type="match status" value="1"/>
</dbReference>
<dbReference type="InterPro" id="IPR027417">
    <property type="entry name" value="P-loop_NTPase"/>
</dbReference>
<organism evidence="2 3">
    <name type="scientific">Candidatus Phytoplasma fabacearum</name>
    <dbReference type="NCBI Taxonomy" id="2982628"/>
    <lineage>
        <taxon>Bacteria</taxon>
        <taxon>Bacillati</taxon>
        <taxon>Mycoplasmatota</taxon>
        <taxon>Mollicutes</taxon>
        <taxon>Acholeplasmatales</taxon>
        <taxon>Acholeplasmataceae</taxon>
        <taxon>Candidatus Phytoplasma</taxon>
        <taxon>16SrII (Peanut WB group)</taxon>
    </lineage>
</organism>
<comment type="caution">
    <text evidence="2">The sequence shown here is derived from an EMBL/GenBank/DDBJ whole genome shotgun (WGS) entry which is preliminary data.</text>
</comment>
<proteinExistence type="predicted"/>
<keyword evidence="2" id="KW-0347">Helicase</keyword>
<keyword evidence="2" id="KW-0378">Hydrolase</keyword>
<dbReference type="Proteomes" id="UP001382955">
    <property type="component" value="Unassembled WGS sequence"/>
</dbReference>
<sequence length="401" mass="47166">TFLTVKGNRNFHFLDHLKHTYNQKKLFQQLMTIIRPSFAQTDPFTENVYYQEIFTKLRNFISLLPTEMDKTLYSFTEQNQLCQELFAIDKQAQQKIQEAYYRLTQQFHGLNQATKGFKKGQIITIGGATGLGKTSFVYNLLLNLSQKKYEEKSKHPHLLLFSYEMTLFEEVSRCLAIYTGLPLKVILEKDFRTIEPALYKQKMKEARTFFQKINWQTSYDPSKKIDHALQLIYRLHLEQKVEIVVFDHLQIMKGTSDFDNDRLVIDEIMTKLKKIAVELKIVIIILSQFSRDPHYHTHGKAPRITSLKGSGGIETNSDLVLLMSKFNTLIEKDKRKPIEFYQSAFVDLYYQAQEKTNNQQIMEVDIKKNRSGMKKTLLYHFNPSIQTFMEIGEIPPYEEEF</sequence>
<keyword evidence="3" id="KW-1185">Reference proteome</keyword>
<dbReference type="InterPro" id="IPR007694">
    <property type="entry name" value="DNA_helicase_DnaB-like_C"/>
</dbReference>
<evidence type="ECO:0000313" key="3">
    <source>
        <dbReference type="Proteomes" id="UP001382955"/>
    </source>
</evidence>
<evidence type="ECO:0000259" key="1">
    <source>
        <dbReference type="PROSITE" id="PS51199"/>
    </source>
</evidence>
<dbReference type="RefSeq" id="WP_340495479.1">
    <property type="nucleotide sequence ID" value="NZ_JAOSIK010000031.1"/>
</dbReference>
<dbReference type="GO" id="GO:0004386">
    <property type="term" value="F:helicase activity"/>
    <property type="evidence" value="ECO:0007669"/>
    <property type="project" value="UniProtKB-KW"/>
</dbReference>
<dbReference type="PROSITE" id="PS51199">
    <property type="entry name" value="SF4_HELICASE"/>
    <property type="match status" value="1"/>
</dbReference>
<keyword evidence="2" id="KW-0547">Nucleotide-binding</keyword>
<dbReference type="PANTHER" id="PTHR30153:SF2">
    <property type="entry name" value="REPLICATIVE DNA HELICASE"/>
    <property type="match status" value="1"/>
</dbReference>
<name>A0ABU8ZTK9_9MOLU</name>
<feature type="domain" description="SF4 helicase" evidence="1">
    <location>
        <begin position="96"/>
        <end position="395"/>
    </location>
</feature>
<dbReference type="PANTHER" id="PTHR30153">
    <property type="entry name" value="REPLICATIVE DNA HELICASE DNAB"/>
    <property type="match status" value="1"/>
</dbReference>
<dbReference type="EMBL" id="JAOSIK010000031">
    <property type="protein sequence ID" value="MEK0312102.1"/>
    <property type="molecule type" value="Genomic_DNA"/>
</dbReference>
<evidence type="ECO:0000313" key="2">
    <source>
        <dbReference type="EMBL" id="MEK0312102.1"/>
    </source>
</evidence>
<protein>
    <submittedName>
        <fullName evidence="2">DnaB helicase C-terminal domain-containing protein</fullName>
    </submittedName>
</protein>
<keyword evidence="2" id="KW-0067">ATP-binding</keyword>
<accession>A0ABU8ZTK9</accession>
<feature type="non-terminal residue" evidence="2">
    <location>
        <position position="1"/>
    </location>
</feature>
<dbReference type="Pfam" id="PF03796">
    <property type="entry name" value="DnaB_C"/>
    <property type="match status" value="1"/>
</dbReference>